<keyword evidence="1" id="KW-0732">Signal</keyword>
<gene>
    <name evidence="2" type="ORF">MMAD_21730</name>
</gene>
<reference evidence="2 3" key="1">
    <citation type="journal article" date="2019" name="Emerg. Microbes Infect.">
        <title>Comprehensive subspecies identification of 175 nontuberculous mycobacteria species based on 7547 genomic profiles.</title>
        <authorList>
            <person name="Matsumoto Y."/>
            <person name="Kinjo T."/>
            <person name="Motooka D."/>
            <person name="Nabeya D."/>
            <person name="Jung N."/>
            <person name="Uechi K."/>
            <person name="Horii T."/>
            <person name="Iida T."/>
            <person name="Fujita J."/>
            <person name="Nakamura S."/>
        </authorList>
    </citation>
    <scope>NUCLEOTIDE SEQUENCE [LARGE SCALE GENOMIC DNA]</scope>
    <source>
        <strain evidence="2 3">JCM 13574</strain>
    </source>
</reference>
<evidence type="ECO:0008006" key="4">
    <source>
        <dbReference type="Google" id="ProtNLM"/>
    </source>
</evidence>
<dbReference type="KEGG" id="mmag:MMAD_21730"/>
<accession>A0A7I7XFB1</accession>
<dbReference type="AlphaFoldDB" id="A0A7I7XFB1"/>
<proteinExistence type="predicted"/>
<evidence type="ECO:0000313" key="3">
    <source>
        <dbReference type="Proteomes" id="UP000466517"/>
    </source>
</evidence>
<dbReference type="PROSITE" id="PS51257">
    <property type="entry name" value="PROKAR_LIPOPROTEIN"/>
    <property type="match status" value="1"/>
</dbReference>
<dbReference type="Proteomes" id="UP000466517">
    <property type="component" value="Chromosome"/>
</dbReference>
<protein>
    <recommendedName>
        <fullName evidence="4">Lipoprotein</fullName>
    </recommendedName>
</protein>
<dbReference type="RefSeq" id="WP_163736406.1">
    <property type="nucleotide sequence ID" value="NZ_AP022610.1"/>
</dbReference>
<name>A0A7I7XFB1_9MYCO</name>
<feature type="chain" id="PRO_5029851193" description="Lipoprotein" evidence="1">
    <location>
        <begin position="20"/>
        <end position="174"/>
    </location>
</feature>
<feature type="signal peptide" evidence="1">
    <location>
        <begin position="1"/>
        <end position="19"/>
    </location>
</feature>
<evidence type="ECO:0000313" key="2">
    <source>
        <dbReference type="EMBL" id="BBZ27878.1"/>
    </source>
</evidence>
<evidence type="ECO:0000256" key="1">
    <source>
        <dbReference type="SAM" id="SignalP"/>
    </source>
</evidence>
<sequence>MTIRGAFFLAAALAMTVSACSGDDDSTVSPTDFATAHSQDAHSVVVSVQEIEEGVGMLTGDSFNSPSALASFDGVVNDAQSSFDKVHNVLLEAAKPKGVEDGEVEMWSATDELSHAMKSLRAYVDDQKPSDIADYKTHWDQGRAWWNQAVEKVWGETSIPAPSIPNAPSAPPPT</sequence>
<organism evidence="2 3">
    <name type="scientific">Mycolicibacterium madagascariense</name>
    <dbReference type="NCBI Taxonomy" id="212765"/>
    <lineage>
        <taxon>Bacteria</taxon>
        <taxon>Bacillati</taxon>
        <taxon>Actinomycetota</taxon>
        <taxon>Actinomycetes</taxon>
        <taxon>Mycobacteriales</taxon>
        <taxon>Mycobacteriaceae</taxon>
        <taxon>Mycolicibacterium</taxon>
    </lineage>
</organism>
<keyword evidence="3" id="KW-1185">Reference proteome</keyword>
<dbReference type="EMBL" id="AP022610">
    <property type="protein sequence ID" value="BBZ27878.1"/>
    <property type="molecule type" value="Genomic_DNA"/>
</dbReference>